<dbReference type="EMBL" id="BMAW01073356">
    <property type="protein sequence ID" value="GFT87449.1"/>
    <property type="molecule type" value="Genomic_DNA"/>
</dbReference>
<reference evidence="1" key="1">
    <citation type="submission" date="2020-08" db="EMBL/GenBank/DDBJ databases">
        <title>Multicomponent nature underlies the extraordinary mechanical properties of spider dragline silk.</title>
        <authorList>
            <person name="Kono N."/>
            <person name="Nakamura H."/>
            <person name="Mori M."/>
            <person name="Yoshida Y."/>
            <person name="Ohtoshi R."/>
            <person name="Malay A.D."/>
            <person name="Moran D.A.P."/>
            <person name="Tomita M."/>
            <person name="Numata K."/>
            <person name="Arakawa K."/>
        </authorList>
    </citation>
    <scope>NUCLEOTIDE SEQUENCE</scope>
</reference>
<proteinExistence type="predicted"/>
<sequence length="89" mass="10574">MWILKEEERPTDEIQEQLGKEKKILMTVLPRKDFSQDSLDHWPVWNTRRNRCKLSKSNGFTYLSFTKCLYFYGSTKTKIATQISIINAK</sequence>
<protein>
    <submittedName>
        <fullName evidence="1">Uncharacterized protein</fullName>
    </submittedName>
</protein>
<organism evidence="1 2">
    <name type="scientific">Nephila pilipes</name>
    <name type="common">Giant wood spider</name>
    <name type="synonym">Nephila maculata</name>
    <dbReference type="NCBI Taxonomy" id="299642"/>
    <lineage>
        <taxon>Eukaryota</taxon>
        <taxon>Metazoa</taxon>
        <taxon>Ecdysozoa</taxon>
        <taxon>Arthropoda</taxon>
        <taxon>Chelicerata</taxon>
        <taxon>Arachnida</taxon>
        <taxon>Araneae</taxon>
        <taxon>Araneomorphae</taxon>
        <taxon>Entelegynae</taxon>
        <taxon>Araneoidea</taxon>
        <taxon>Nephilidae</taxon>
        <taxon>Nephila</taxon>
    </lineage>
</organism>
<gene>
    <name evidence="1" type="ORF">NPIL_184081</name>
</gene>
<dbReference type="Proteomes" id="UP000887013">
    <property type="component" value="Unassembled WGS sequence"/>
</dbReference>
<evidence type="ECO:0000313" key="2">
    <source>
        <dbReference type="Proteomes" id="UP000887013"/>
    </source>
</evidence>
<evidence type="ECO:0000313" key="1">
    <source>
        <dbReference type="EMBL" id="GFT87449.1"/>
    </source>
</evidence>
<comment type="caution">
    <text evidence="1">The sequence shown here is derived from an EMBL/GenBank/DDBJ whole genome shotgun (WGS) entry which is preliminary data.</text>
</comment>
<dbReference type="OrthoDB" id="6599603at2759"/>
<dbReference type="AlphaFoldDB" id="A0A8X6PSV3"/>
<name>A0A8X6PSV3_NEPPI</name>
<keyword evidence="2" id="KW-1185">Reference proteome</keyword>
<accession>A0A8X6PSV3</accession>